<evidence type="ECO:0000313" key="1">
    <source>
        <dbReference type="EMBL" id="KAK1122813.1"/>
    </source>
</evidence>
<evidence type="ECO:0000313" key="2">
    <source>
        <dbReference type="Proteomes" id="UP001177670"/>
    </source>
</evidence>
<reference evidence="1" key="1">
    <citation type="submission" date="2021-10" db="EMBL/GenBank/DDBJ databases">
        <title>Melipona bicolor Genome sequencing and assembly.</title>
        <authorList>
            <person name="Araujo N.S."/>
            <person name="Arias M.C."/>
        </authorList>
    </citation>
    <scope>NUCLEOTIDE SEQUENCE</scope>
    <source>
        <strain evidence="1">USP_2M_L1-L4_2017</strain>
        <tissue evidence="1">Whole body</tissue>
    </source>
</reference>
<comment type="caution">
    <text evidence="1">The sequence shown here is derived from an EMBL/GenBank/DDBJ whole genome shotgun (WGS) entry which is preliminary data.</text>
</comment>
<proteinExistence type="predicted"/>
<dbReference type="EMBL" id="JAHYIQ010000022">
    <property type="protein sequence ID" value="KAK1122813.1"/>
    <property type="molecule type" value="Genomic_DNA"/>
</dbReference>
<keyword evidence="2" id="KW-1185">Reference proteome</keyword>
<sequence>MVSASRRLRTRYVDEKSIEKQKVEPKMVDRSVIEASKGDRGRISWMRMIRRTEAPLRREEAERWTVSCH</sequence>
<protein>
    <submittedName>
        <fullName evidence="1">Uncharacterized protein</fullName>
    </submittedName>
</protein>
<gene>
    <name evidence="1" type="ORF">K0M31_009255</name>
</gene>
<accession>A0AA40KJK9</accession>
<dbReference type="AlphaFoldDB" id="A0AA40KJK9"/>
<name>A0AA40KJK9_9HYME</name>
<organism evidence="1 2">
    <name type="scientific">Melipona bicolor</name>
    <dbReference type="NCBI Taxonomy" id="60889"/>
    <lineage>
        <taxon>Eukaryota</taxon>
        <taxon>Metazoa</taxon>
        <taxon>Ecdysozoa</taxon>
        <taxon>Arthropoda</taxon>
        <taxon>Hexapoda</taxon>
        <taxon>Insecta</taxon>
        <taxon>Pterygota</taxon>
        <taxon>Neoptera</taxon>
        <taxon>Endopterygota</taxon>
        <taxon>Hymenoptera</taxon>
        <taxon>Apocrita</taxon>
        <taxon>Aculeata</taxon>
        <taxon>Apoidea</taxon>
        <taxon>Anthophila</taxon>
        <taxon>Apidae</taxon>
        <taxon>Melipona</taxon>
    </lineage>
</organism>
<dbReference type="Proteomes" id="UP001177670">
    <property type="component" value="Unassembled WGS sequence"/>
</dbReference>